<keyword evidence="1" id="KW-0479">Metal-binding</keyword>
<dbReference type="AlphaFoldDB" id="A0A7N2KT87"/>
<evidence type="ECO:0000256" key="1">
    <source>
        <dbReference type="ARBA" id="ARBA00022723"/>
    </source>
</evidence>
<dbReference type="InParanoid" id="A0A7N2KT87"/>
<accession>A0A7N2KT87</accession>
<protein>
    <submittedName>
        <fullName evidence="4">Uncharacterized protein</fullName>
    </submittedName>
</protein>
<dbReference type="EnsemblPlants" id="QL02p012235:mrna">
    <property type="protein sequence ID" value="QL02p012235:mrna"/>
    <property type="gene ID" value="QL02p012235"/>
</dbReference>
<dbReference type="PANTHER" id="PTHR42647">
    <property type="entry name" value="SBP (S-RIBONUCLEASE BINDING PROTEIN) FAMILY PROTEIN"/>
    <property type="match status" value="1"/>
</dbReference>
<dbReference type="Gramene" id="QL02p012235:mrna">
    <property type="protein sequence ID" value="QL02p012235:mrna"/>
    <property type="gene ID" value="QL02p012235"/>
</dbReference>
<dbReference type="OMA" id="HEINCIL"/>
<evidence type="ECO:0000256" key="2">
    <source>
        <dbReference type="ARBA" id="ARBA00022771"/>
    </source>
</evidence>
<dbReference type="PANTHER" id="PTHR42647:SF22">
    <property type="entry name" value="BOI-RELATED E3 UBIQUITIN-PROTEIN LIGASE 2-RELATED"/>
    <property type="match status" value="1"/>
</dbReference>
<reference evidence="5" key="1">
    <citation type="journal article" date="2016" name="G3 (Bethesda)">
        <title>First Draft Assembly and Annotation of the Genome of a California Endemic Oak Quercus lobata Nee (Fagaceae).</title>
        <authorList>
            <person name="Sork V.L."/>
            <person name="Fitz-Gibbon S.T."/>
            <person name="Puiu D."/>
            <person name="Crepeau M."/>
            <person name="Gugger P.F."/>
            <person name="Sherman R."/>
            <person name="Stevens K."/>
            <person name="Langley C.H."/>
            <person name="Pellegrini M."/>
            <person name="Salzberg S.L."/>
        </authorList>
    </citation>
    <scope>NUCLEOTIDE SEQUENCE [LARGE SCALE GENOMIC DNA]</scope>
    <source>
        <strain evidence="5">cv. SW786</strain>
    </source>
</reference>
<name>A0A7N2KT87_QUELO</name>
<reference evidence="4" key="2">
    <citation type="submission" date="2021-01" db="UniProtKB">
        <authorList>
            <consortium name="EnsemblPlants"/>
        </authorList>
    </citation>
    <scope>IDENTIFICATION</scope>
</reference>
<keyword evidence="2" id="KW-0863">Zinc-finger</keyword>
<keyword evidence="3" id="KW-0862">Zinc</keyword>
<proteinExistence type="predicted"/>
<evidence type="ECO:0000313" key="4">
    <source>
        <dbReference type="EnsemblPlants" id="QL02p012235:mrna"/>
    </source>
</evidence>
<dbReference type="Proteomes" id="UP000594261">
    <property type="component" value="Chromosome 2"/>
</dbReference>
<dbReference type="GO" id="GO:0008270">
    <property type="term" value="F:zinc ion binding"/>
    <property type="evidence" value="ECO:0007669"/>
    <property type="project" value="UniProtKB-KW"/>
</dbReference>
<organism evidence="4 5">
    <name type="scientific">Quercus lobata</name>
    <name type="common">Valley oak</name>
    <dbReference type="NCBI Taxonomy" id="97700"/>
    <lineage>
        <taxon>Eukaryota</taxon>
        <taxon>Viridiplantae</taxon>
        <taxon>Streptophyta</taxon>
        <taxon>Embryophyta</taxon>
        <taxon>Tracheophyta</taxon>
        <taxon>Spermatophyta</taxon>
        <taxon>Magnoliopsida</taxon>
        <taxon>eudicotyledons</taxon>
        <taxon>Gunneridae</taxon>
        <taxon>Pentapetalae</taxon>
        <taxon>rosids</taxon>
        <taxon>fabids</taxon>
        <taxon>Fagales</taxon>
        <taxon>Fagaceae</taxon>
        <taxon>Quercus</taxon>
    </lineage>
</organism>
<sequence length="296" mass="33300">MMCVSSVQSLHSPGVISFACSNCVGRAIDPPTYPKNPSLSCGHAYPYEGLNMAVQAQFYSENMGLPMCGLQDPAFGVVDDLRFSFQYPQQATTHFHLPQSTQKLALDYNEGVSFSSSSTCNSFHPMAFLQSLDAQFELHRHEINCILQLQNERLRIALQEQRKQELAVLLSNVESKTLSLLRQKEEDLARASMRTLELQECLKKAEIERETWQRLAKSNEAMVIDLNNTLEQVKERAVLASNTAEDTASFCGSCERDHDDDDESNIAREKVVVKRNTSVRAITVKLFLVLVPYAML</sequence>
<evidence type="ECO:0000313" key="5">
    <source>
        <dbReference type="Proteomes" id="UP000594261"/>
    </source>
</evidence>
<keyword evidence="5" id="KW-1185">Reference proteome</keyword>
<dbReference type="GO" id="GO:0004842">
    <property type="term" value="F:ubiquitin-protein transferase activity"/>
    <property type="evidence" value="ECO:0007669"/>
    <property type="project" value="TreeGrafter"/>
</dbReference>
<evidence type="ECO:0000256" key="3">
    <source>
        <dbReference type="ARBA" id="ARBA00022833"/>
    </source>
</evidence>